<name>A0A918UAS3_9NEIS</name>
<reference evidence="1" key="1">
    <citation type="journal article" date="2014" name="Int. J. Syst. Evol. Microbiol.">
        <title>Complete genome sequence of Corynebacterium casei LMG S-19264T (=DSM 44701T), isolated from a smear-ripened cheese.</title>
        <authorList>
            <consortium name="US DOE Joint Genome Institute (JGI-PGF)"/>
            <person name="Walter F."/>
            <person name="Albersmeier A."/>
            <person name="Kalinowski J."/>
            <person name="Ruckert C."/>
        </authorList>
    </citation>
    <scope>NUCLEOTIDE SEQUENCE</scope>
    <source>
        <strain evidence="1">KCTC 32182</strain>
    </source>
</reference>
<accession>A0A918UAS3</accession>
<proteinExistence type="predicted"/>
<comment type="caution">
    <text evidence="1">The sequence shown here is derived from an EMBL/GenBank/DDBJ whole genome shotgun (WGS) entry which is preliminary data.</text>
</comment>
<gene>
    <name evidence="1" type="ORF">GCM10011289_24880</name>
</gene>
<sequence>MSLSSITRSTITLAASDVQNQTDTLANLIASQLRSASNLSVTITRQQNGDITVTQKTPGQLGAKLKAALNSARGVPGTVYHGAKTAGSAAFNGMKKAGAGIAHAGKGIAHGMETGAKVAGLGVATAGLGIAYGAVAGVSGVVTIGGKAVGAAKRTYRQLSELDMQKVKKHFASYPGKIRKGKAAVMRTVRRADEKFTKALSQGLHNLADRITMERKPAFPAATANMDRRYSSPL</sequence>
<dbReference type="Proteomes" id="UP000645257">
    <property type="component" value="Unassembled WGS sequence"/>
</dbReference>
<reference evidence="1" key="2">
    <citation type="submission" date="2020-09" db="EMBL/GenBank/DDBJ databases">
        <authorList>
            <person name="Sun Q."/>
            <person name="Kim S."/>
        </authorList>
    </citation>
    <scope>NUCLEOTIDE SEQUENCE</scope>
    <source>
        <strain evidence="1">KCTC 32182</strain>
    </source>
</reference>
<dbReference type="EMBL" id="BMYX01000014">
    <property type="protein sequence ID" value="GGY20329.1"/>
    <property type="molecule type" value="Genomic_DNA"/>
</dbReference>
<dbReference type="AlphaFoldDB" id="A0A918UAS3"/>
<protein>
    <submittedName>
        <fullName evidence="1">Uncharacterized protein</fullName>
    </submittedName>
</protein>
<evidence type="ECO:0000313" key="2">
    <source>
        <dbReference type="Proteomes" id="UP000645257"/>
    </source>
</evidence>
<evidence type="ECO:0000313" key="1">
    <source>
        <dbReference type="EMBL" id="GGY20329.1"/>
    </source>
</evidence>
<keyword evidence="2" id="KW-1185">Reference proteome</keyword>
<organism evidence="1 2">
    <name type="scientific">Paludibacterium paludis</name>
    <dbReference type="NCBI Taxonomy" id="1225769"/>
    <lineage>
        <taxon>Bacteria</taxon>
        <taxon>Pseudomonadati</taxon>
        <taxon>Pseudomonadota</taxon>
        <taxon>Betaproteobacteria</taxon>
        <taxon>Neisseriales</taxon>
        <taxon>Chromobacteriaceae</taxon>
        <taxon>Paludibacterium</taxon>
    </lineage>
</organism>